<sequence>MAHVPLTPLGNPRTTALDDASYRRHASAMAEKNETLRGLRDEVAKGWGEKYIERVHQKSKLTARERIEALRDQDTPIREVGTFVNHGVQFGKLKCPAAGVVTAFCRIAGRWTMVIANDNTVASGSWWPKTPEKIERAQEMALRLSIPVVYLVDCSGLFLPEQSRSFPGLTGAGHIFKKNAELSAKGVPQIAGVFGDCIAGGGYMPIISDRVVMTEQAYMVIAGAALIKGAKSQKLSSLDIGGPEVHVHQSGCADMRVPDDDTALIAIRREVEKLGSSAIDYYRYGADPASPFFDTRELDGLFPPDHRMTYAAEDVIARLVDRSLFWELLPDRGREMIVGVGRVGGLYMGFVANRQGLIDDASERGSQKPAGILYREGIAKVAAFSRACNDDGIPICWLQDISGFDIGVEAERQGLLGYGSSLIYTNSTNTVPMFTVLLRKASGAGYYAMAGLPYEPVVQLSTPLTRQSVMEGRTLSIAAFNTKLDDDFEILSTDPEERAEIEKGMAETEARIEGDMDPYKSASQMDTDEIVQTSELRGWLEVFAEAAYQSSGTRRIKNPRIWSLHDLAALTEVRG</sequence>
<evidence type="ECO:0000259" key="2">
    <source>
        <dbReference type="PROSITE" id="PS50989"/>
    </source>
</evidence>
<dbReference type="Pfam" id="PF01039">
    <property type="entry name" value="Carboxyl_trans"/>
    <property type="match status" value="1"/>
</dbReference>
<proteinExistence type="predicted"/>
<dbReference type="Gene3D" id="3.90.226.10">
    <property type="entry name" value="2-enoyl-CoA Hydratase, Chain A, domain 1"/>
    <property type="match status" value="2"/>
</dbReference>
<dbReference type="InterPro" id="IPR029045">
    <property type="entry name" value="ClpP/crotonase-like_dom_sf"/>
</dbReference>
<dbReference type="InterPro" id="IPR011762">
    <property type="entry name" value="COA_CT_N"/>
</dbReference>
<dbReference type="PROSITE" id="PS50980">
    <property type="entry name" value="COA_CT_NTER"/>
    <property type="match status" value="1"/>
</dbReference>
<dbReference type="InterPro" id="IPR045190">
    <property type="entry name" value="MCCB/AccD1-like"/>
</dbReference>
<dbReference type="EMBL" id="CP036434">
    <property type="protein sequence ID" value="QDV06414.1"/>
    <property type="molecule type" value="Genomic_DNA"/>
</dbReference>
<dbReference type="InterPro" id="IPR011763">
    <property type="entry name" value="COA_CT_C"/>
</dbReference>
<accession>A0A518EQQ0</accession>
<evidence type="ECO:0000313" key="4">
    <source>
        <dbReference type="Proteomes" id="UP000320390"/>
    </source>
</evidence>
<dbReference type="PROSITE" id="PS50989">
    <property type="entry name" value="COA_CT_CTER"/>
    <property type="match status" value="1"/>
</dbReference>
<gene>
    <name evidence="3" type="primary">gcdA</name>
    <name evidence="3" type="ORF">Poly30_19230</name>
</gene>
<organism evidence="3 4">
    <name type="scientific">Saltatorellus ferox</name>
    <dbReference type="NCBI Taxonomy" id="2528018"/>
    <lineage>
        <taxon>Bacteria</taxon>
        <taxon>Pseudomonadati</taxon>
        <taxon>Planctomycetota</taxon>
        <taxon>Planctomycetia</taxon>
        <taxon>Planctomycetia incertae sedis</taxon>
        <taxon>Saltatorellus</taxon>
    </lineage>
</organism>
<dbReference type="SUPFAM" id="SSF52096">
    <property type="entry name" value="ClpP/crotonase"/>
    <property type="match status" value="2"/>
</dbReference>
<dbReference type="PANTHER" id="PTHR22855:SF13">
    <property type="entry name" value="METHYLCROTONOYL-COA CARBOXYLASE BETA CHAIN, MITOCHONDRIAL"/>
    <property type="match status" value="1"/>
</dbReference>
<dbReference type="OrthoDB" id="9803706at2"/>
<evidence type="ECO:0000313" key="3">
    <source>
        <dbReference type="EMBL" id="QDV06414.1"/>
    </source>
</evidence>
<dbReference type="PANTHER" id="PTHR22855">
    <property type="entry name" value="ACETYL, PROPIONYL, PYRUVATE, AND GLUTACONYL CARBOXYLASE-RELATED"/>
    <property type="match status" value="1"/>
</dbReference>
<feature type="domain" description="CoA carboxyltransferase N-terminal" evidence="1">
    <location>
        <begin position="29"/>
        <end position="286"/>
    </location>
</feature>
<protein>
    <submittedName>
        <fullName evidence="3">Glutaconyl-CoA decarboxylase subunit alpha</fullName>
    </submittedName>
</protein>
<dbReference type="RefSeq" id="WP_145196573.1">
    <property type="nucleotide sequence ID" value="NZ_CP036434.1"/>
</dbReference>
<name>A0A518EQQ0_9BACT</name>
<dbReference type="GO" id="GO:0004485">
    <property type="term" value="F:methylcrotonoyl-CoA carboxylase activity"/>
    <property type="evidence" value="ECO:0007669"/>
    <property type="project" value="TreeGrafter"/>
</dbReference>
<dbReference type="Proteomes" id="UP000320390">
    <property type="component" value="Chromosome"/>
</dbReference>
<evidence type="ECO:0000259" key="1">
    <source>
        <dbReference type="PROSITE" id="PS50980"/>
    </source>
</evidence>
<reference evidence="3 4" key="1">
    <citation type="submission" date="2019-02" db="EMBL/GenBank/DDBJ databases">
        <title>Deep-cultivation of Planctomycetes and their phenomic and genomic characterization uncovers novel biology.</title>
        <authorList>
            <person name="Wiegand S."/>
            <person name="Jogler M."/>
            <person name="Boedeker C."/>
            <person name="Pinto D."/>
            <person name="Vollmers J."/>
            <person name="Rivas-Marin E."/>
            <person name="Kohn T."/>
            <person name="Peeters S.H."/>
            <person name="Heuer A."/>
            <person name="Rast P."/>
            <person name="Oberbeckmann S."/>
            <person name="Bunk B."/>
            <person name="Jeske O."/>
            <person name="Meyerdierks A."/>
            <person name="Storesund J.E."/>
            <person name="Kallscheuer N."/>
            <person name="Luecker S."/>
            <person name="Lage O.M."/>
            <person name="Pohl T."/>
            <person name="Merkel B.J."/>
            <person name="Hornburger P."/>
            <person name="Mueller R.-W."/>
            <person name="Bruemmer F."/>
            <person name="Labrenz M."/>
            <person name="Spormann A.M."/>
            <person name="Op den Camp H."/>
            <person name="Overmann J."/>
            <person name="Amann R."/>
            <person name="Jetten M.S.M."/>
            <person name="Mascher T."/>
            <person name="Medema M.H."/>
            <person name="Devos D.P."/>
            <person name="Kaster A.-K."/>
            <person name="Ovreas L."/>
            <person name="Rohde M."/>
            <person name="Galperin M.Y."/>
            <person name="Jogler C."/>
        </authorList>
    </citation>
    <scope>NUCLEOTIDE SEQUENCE [LARGE SCALE GENOMIC DNA]</scope>
    <source>
        <strain evidence="3 4">Poly30</strain>
    </source>
</reference>
<keyword evidence="4" id="KW-1185">Reference proteome</keyword>
<dbReference type="GO" id="GO:0006552">
    <property type="term" value="P:L-leucine catabolic process"/>
    <property type="evidence" value="ECO:0007669"/>
    <property type="project" value="TreeGrafter"/>
</dbReference>
<dbReference type="InterPro" id="IPR034733">
    <property type="entry name" value="AcCoA_carboxyl_beta"/>
</dbReference>
<dbReference type="AlphaFoldDB" id="A0A518EQQ0"/>
<feature type="domain" description="CoA carboxyltransferase C-terminal" evidence="2">
    <location>
        <begin position="287"/>
        <end position="566"/>
    </location>
</feature>
<dbReference type="GO" id="GO:1905202">
    <property type="term" value="C:methylcrotonoyl-CoA carboxylase complex"/>
    <property type="evidence" value="ECO:0007669"/>
    <property type="project" value="TreeGrafter"/>
</dbReference>